<gene>
    <name evidence="1" type="ORF">OLC1_LOCUS14650</name>
</gene>
<sequence length="723" mass="80804">MLKWMPGFRFEEDPPVVPIWVALYDLPIEFMHLEVIYSMATALGQPLKVDTQTLNMTRPSVARFCPEVDLTKVLPKSVKVGRKGRKHEQFFTFERIPSYCSKCCKIGHKDIDCRVGKPMERMNNADKTEVPVNKGIKIKSAKPKWTLKGGDSNNALKAQIVSLNPLVVKGVEKAAKMATETLKETILVDLQPSPDRTEVVCIDAPVLVPSGNQFSILQAAEDDEAEEEMVNVHSAINSDVHTQNQEGQDNIGAILVDGNSDLANNRAFLEVELRNLSPVPQQDSIRFNDDTFENEIPDTDVFHDERAFWSDGEIHDDHIVENEQGERTVTKKWWRKSKEERAKQSEGVELRRSLSLQSLDEYSGSSVQDYGAIEEFNECIDDSELLDLPPIGDEYTWGGTRHTGWAEAWVKELEIRHDQTGDIADRINLSEANAFYLQKLKEHEDFWKQRMRLKWLKEGDIISAFFHATLAEKNVKLGIQKIQSVDGRTLTELRDIEAEAVSFFHTLLTEELAPTSQAEKQEKFLHLLHDELDLLDKEMLNAAVTMEELRAAVFNLGEDSSPRVDGFGGTFYRAFWHVIAEDLLCACAEFMSGVPIPKDSGYGFVIRCFGENFLYGEHGYVGACDSFGAEVYGLLFGVRKCAHLNLEHADVQTDNKARPTTTAAVGGQPAAAVTGGGELVSALVWCGWKDPVMQCGAACESTATVVSTAAQSLVRIDAAVMWL</sequence>
<dbReference type="InterPro" id="IPR040256">
    <property type="entry name" value="At4g02000-like"/>
</dbReference>
<name>A0AAV1DDY5_OLDCO</name>
<protein>
    <submittedName>
        <fullName evidence="1">OLC1v1005137C1</fullName>
    </submittedName>
</protein>
<evidence type="ECO:0000313" key="2">
    <source>
        <dbReference type="Proteomes" id="UP001161247"/>
    </source>
</evidence>
<dbReference type="PANTHER" id="PTHR31286">
    <property type="entry name" value="GLYCINE-RICH CELL WALL STRUCTURAL PROTEIN 1.8-LIKE"/>
    <property type="match status" value="1"/>
</dbReference>
<organism evidence="1 2">
    <name type="scientific">Oldenlandia corymbosa var. corymbosa</name>
    <dbReference type="NCBI Taxonomy" id="529605"/>
    <lineage>
        <taxon>Eukaryota</taxon>
        <taxon>Viridiplantae</taxon>
        <taxon>Streptophyta</taxon>
        <taxon>Embryophyta</taxon>
        <taxon>Tracheophyta</taxon>
        <taxon>Spermatophyta</taxon>
        <taxon>Magnoliopsida</taxon>
        <taxon>eudicotyledons</taxon>
        <taxon>Gunneridae</taxon>
        <taxon>Pentapetalae</taxon>
        <taxon>asterids</taxon>
        <taxon>lamiids</taxon>
        <taxon>Gentianales</taxon>
        <taxon>Rubiaceae</taxon>
        <taxon>Rubioideae</taxon>
        <taxon>Spermacoceae</taxon>
        <taxon>Hedyotis-Oldenlandia complex</taxon>
        <taxon>Oldenlandia</taxon>
    </lineage>
</organism>
<dbReference type="Proteomes" id="UP001161247">
    <property type="component" value="Chromosome 5"/>
</dbReference>
<dbReference type="PANTHER" id="PTHR31286:SF180">
    <property type="entry name" value="OS10G0362600 PROTEIN"/>
    <property type="match status" value="1"/>
</dbReference>
<dbReference type="AlphaFoldDB" id="A0AAV1DDY5"/>
<accession>A0AAV1DDY5</accession>
<keyword evidence="2" id="KW-1185">Reference proteome</keyword>
<proteinExistence type="predicted"/>
<evidence type="ECO:0000313" key="1">
    <source>
        <dbReference type="EMBL" id="CAI9106079.1"/>
    </source>
</evidence>
<reference evidence="1" key="1">
    <citation type="submission" date="2023-03" db="EMBL/GenBank/DDBJ databases">
        <authorList>
            <person name="Julca I."/>
        </authorList>
    </citation>
    <scope>NUCLEOTIDE SEQUENCE</scope>
</reference>
<dbReference type="EMBL" id="OX459122">
    <property type="protein sequence ID" value="CAI9106079.1"/>
    <property type="molecule type" value="Genomic_DNA"/>
</dbReference>